<gene>
    <name evidence="2" type="ORF">PENTCL1PPCAC_10487</name>
</gene>
<accession>A0AAV5T016</accession>
<feature type="region of interest" description="Disordered" evidence="1">
    <location>
        <begin position="205"/>
        <end position="288"/>
    </location>
</feature>
<dbReference type="EMBL" id="BTSX01000003">
    <property type="protein sequence ID" value="GMS88312.1"/>
    <property type="molecule type" value="Genomic_DNA"/>
</dbReference>
<name>A0AAV5T016_9BILA</name>
<protein>
    <recommendedName>
        <fullName evidence="4">BED-type domain-containing protein</fullName>
    </recommendedName>
</protein>
<sequence>MAPIHSLTPDRNLIQRVLRTLDFELKNSVQYENSNADLGRILMFDFIESVHRMFAHMNDKNDSQKALIDSLQAQLDKTISKSIVEQSTQTDEISLDLLKEEIIVKIEEGEMNENMLNPLDMENMNEVTAVPHPIPDSLDGLSTIAHFTHPPQNEPKEEVVKPKEEPIDNTQMIRGDNQIADPDVMEEGILNDDVVIGNERDHAISDDLNEKDGEKKKIVDDTANTSKNSSEIVEKRRRSSRNGARPKYGESLEDSDGDSESVMMKSNVDSEKKTDRMVSSGKGKNEVSDSKERGAYKLNDSDLECIECEYRNRNIDAWISHLRRKHSTNPLLAGIALLFECGHESGSSRHIRTCTVAKITVIRKREEPIRRLDDEMVACSQLQ</sequence>
<evidence type="ECO:0000256" key="1">
    <source>
        <dbReference type="SAM" id="MobiDB-lite"/>
    </source>
</evidence>
<organism evidence="2 3">
    <name type="scientific">Pristionchus entomophagus</name>
    <dbReference type="NCBI Taxonomy" id="358040"/>
    <lineage>
        <taxon>Eukaryota</taxon>
        <taxon>Metazoa</taxon>
        <taxon>Ecdysozoa</taxon>
        <taxon>Nematoda</taxon>
        <taxon>Chromadorea</taxon>
        <taxon>Rhabditida</taxon>
        <taxon>Rhabditina</taxon>
        <taxon>Diplogasteromorpha</taxon>
        <taxon>Diplogasteroidea</taxon>
        <taxon>Neodiplogasteridae</taxon>
        <taxon>Pristionchus</taxon>
    </lineage>
</organism>
<proteinExistence type="predicted"/>
<comment type="caution">
    <text evidence="2">The sequence shown here is derived from an EMBL/GenBank/DDBJ whole genome shotgun (WGS) entry which is preliminary data.</text>
</comment>
<feature type="compositionally biased region" description="Polar residues" evidence="1">
    <location>
        <begin position="222"/>
        <end position="231"/>
    </location>
</feature>
<feature type="compositionally biased region" description="Basic and acidic residues" evidence="1">
    <location>
        <begin position="205"/>
        <end position="220"/>
    </location>
</feature>
<evidence type="ECO:0000313" key="2">
    <source>
        <dbReference type="EMBL" id="GMS88312.1"/>
    </source>
</evidence>
<keyword evidence="3" id="KW-1185">Reference proteome</keyword>
<dbReference type="AlphaFoldDB" id="A0AAV5T016"/>
<evidence type="ECO:0000313" key="3">
    <source>
        <dbReference type="Proteomes" id="UP001432027"/>
    </source>
</evidence>
<dbReference type="Proteomes" id="UP001432027">
    <property type="component" value="Unassembled WGS sequence"/>
</dbReference>
<reference evidence="2" key="1">
    <citation type="submission" date="2023-10" db="EMBL/GenBank/DDBJ databases">
        <title>Genome assembly of Pristionchus species.</title>
        <authorList>
            <person name="Yoshida K."/>
            <person name="Sommer R.J."/>
        </authorList>
    </citation>
    <scope>NUCLEOTIDE SEQUENCE</scope>
    <source>
        <strain evidence="2">RS0144</strain>
    </source>
</reference>
<evidence type="ECO:0008006" key="4">
    <source>
        <dbReference type="Google" id="ProtNLM"/>
    </source>
</evidence>